<sequence length="152" mass="15270">MSEIELILAALTAGAAAGTTAAAQAAVLDAYTGLRNVVRRVLTRQGRSDAVLDTVEAEPGVWQTQLADALAGAGADRDAQVLAAARALLEVADPDGAAAGRYQVDARNSTGVQVGDHTVHVDTNYGATGGTMTGPVHISYGQVPSPPAPPGA</sequence>
<organism evidence="1 2">
    <name type="scientific">Dactylosporangium cerinum</name>
    <dbReference type="NCBI Taxonomy" id="1434730"/>
    <lineage>
        <taxon>Bacteria</taxon>
        <taxon>Bacillati</taxon>
        <taxon>Actinomycetota</taxon>
        <taxon>Actinomycetes</taxon>
        <taxon>Micromonosporales</taxon>
        <taxon>Micromonosporaceae</taxon>
        <taxon>Dactylosporangium</taxon>
    </lineage>
</organism>
<dbReference type="Proteomes" id="UP001595912">
    <property type="component" value="Unassembled WGS sequence"/>
</dbReference>
<keyword evidence="2" id="KW-1185">Reference proteome</keyword>
<evidence type="ECO:0000313" key="1">
    <source>
        <dbReference type="EMBL" id="MFC5002465.1"/>
    </source>
</evidence>
<gene>
    <name evidence="1" type="ORF">ACFPIJ_32100</name>
</gene>
<proteinExistence type="predicted"/>
<evidence type="ECO:0000313" key="2">
    <source>
        <dbReference type="Proteomes" id="UP001595912"/>
    </source>
</evidence>
<protein>
    <recommendedName>
        <fullName evidence="3">RHIM domain-containing protein</fullName>
    </recommendedName>
</protein>
<comment type="caution">
    <text evidence="1">The sequence shown here is derived from an EMBL/GenBank/DDBJ whole genome shotgun (WGS) entry which is preliminary data.</text>
</comment>
<reference evidence="2" key="1">
    <citation type="journal article" date="2019" name="Int. J. Syst. Evol. Microbiol.">
        <title>The Global Catalogue of Microorganisms (GCM) 10K type strain sequencing project: providing services to taxonomists for standard genome sequencing and annotation.</title>
        <authorList>
            <consortium name="The Broad Institute Genomics Platform"/>
            <consortium name="The Broad Institute Genome Sequencing Center for Infectious Disease"/>
            <person name="Wu L."/>
            <person name="Ma J."/>
        </authorList>
    </citation>
    <scope>NUCLEOTIDE SEQUENCE [LARGE SCALE GENOMIC DNA]</scope>
    <source>
        <strain evidence="2">CGMCC 4.7152</strain>
    </source>
</reference>
<dbReference type="RefSeq" id="WP_380120528.1">
    <property type="nucleotide sequence ID" value="NZ_JBHSIU010000041.1"/>
</dbReference>
<dbReference type="EMBL" id="JBHSIU010000041">
    <property type="protein sequence ID" value="MFC5002465.1"/>
    <property type="molecule type" value="Genomic_DNA"/>
</dbReference>
<accession>A0ABV9W3N7</accession>
<name>A0ABV9W3N7_9ACTN</name>
<evidence type="ECO:0008006" key="3">
    <source>
        <dbReference type="Google" id="ProtNLM"/>
    </source>
</evidence>